<feature type="compositionally biased region" description="Low complexity" evidence="1">
    <location>
        <begin position="39"/>
        <end position="48"/>
    </location>
</feature>
<feature type="region of interest" description="Disordered" evidence="1">
    <location>
        <begin position="1"/>
        <end position="48"/>
    </location>
</feature>
<organism evidence="3 4">
    <name type="scientific">Enteroscipio rubneri</name>
    <dbReference type="NCBI Taxonomy" id="2070686"/>
    <lineage>
        <taxon>Bacteria</taxon>
        <taxon>Bacillati</taxon>
        <taxon>Actinomycetota</taxon>
        <taxon>Coriobacteriia</taxon>
        <taxon>Eggerthellales</taxon>
        <taxon>Eggerthellaceae</taxon>
        <taxon>Enteroscipio</taxon>
    </lineage>
</organism>
<keyword evidence="2" id="KW-0472">Membrane</keyword>
<protein>
    <recommendedName>
        <fullName evidence="5">Flagellar protein FliS</fullName>
    </recommendedName>
</protein>
<dbReference type="AlphaFoldDB" id="A0A2K2UAI6"/>
<keyword evidence="4" id="KW-1185">Reference proteome</keyword>
<dbReference type="RefSeq" id="WP_103265409.1">
    <property type="nucleotide sequence ID" value="NZ_CABMLE010000010.1"/>
</dbReference>
<evidence type="ECO:0008006" key="5">
    <source>
        <dbReference type="Google" id="ProtNLM"/>
    </source>
</evidence>
<evidence type="ECO:0000313" key="3">
    <source>
        <dbReference type="EMBL" id="PNV67337.1"/>
    </source>
</evidence>
<evidence type="ECO:0000256" key="2">
    <source>
        <dbReference type="SAM" id="Phobius"/>
    </source>
</evidence>
<feature type="transmembrane region" description="Helical" evidence="2">
    <location>
        <begin position="58"/>
        <end position="81"/>
    </location>
</feature>
<sequence length="218" mass="23214">MHAPDRQPKKRSAHIDDAANEASKRSAARRPATDDRADAASAARGSASTASRAAKPPAFYVAVGVAVVAIVVACVLGFMAFSNTSQGRDPNAALGQLEGKTPEEIQKELDRIVEEGMFNISIASSVEFADGTSEGELRIENVPNNPYLMKVEITRDDTGEAVYTSGMIEPNHHIQKARLDVDLDAGDYPCTAVFYAYGKDDEQLVGQAAAKMTVSVLG</sequence>
<keyword evidence="2" id="KW-0812">Transmembrane</keyword>
<comment type="caution">
    <text evidence="3">The sequence shown here is derived from an EMBL/GenBank/DDBJ whole genome shotgun (WGS) entry which is preliminary data.</text>
</comment>
<dbReference type="EMBL" id="PPEK01000010">
    <property type="protein sequence ID" value="PNV67337.1"/>
    <property type="molecule type" value="Genomic_DNA"/>
</dbReference>
<keyword evidence="2" id="KW-1133">Transmembrane helix</keyword>
<accession>A0A2K2UAI6</accession>
<dbReference type="Proteomes" id="UP000236197">
    <property type="component" value="Unassembled WGS sequence"/>
</dbReference>
<evidence type="ECO:0000313" key="4">
    <source>
        <dbReference type="Proteomes" id="UP000236197"/>
    </source>
</evidence>
<gene>
    <name evidence="3" type="ORF">C2L71_08850</name>
</gene>
<reference evidence="4" key="1">
    <citation type="submission" date="2018-01" db="EMBL/GenBank/DDBJ databases">
        <title>Rubneribacter badeniensis gen. nov., sp. nov., and Colonibacter rubneri, gen. nov., sp. nov., WGS of new members of the Eggerthellaceae.</title>
        <authorList>
            <person name="Danylec N."/>
            <person name="Stoll D.A."/>
            <person name="Doetsch A."/>
            <person name="Kulling S.E."/>
            <person name="Huch M."/>
        </authorList>
    </citation>
    <scope>NUCLEOTIDE SEQUENCE [LARGE SCALE GENOMIC DNA]</scope>
    <source>
        <strain evidence="4">ResAG-96</strain>
    </source>
</reference>
<dbReference type="OrthoDB" id="3174710at2"/>
<feature type="compositionally biased region" description="Basic and acidic residues" evidence="1">
    <location>
        <begin position="1"/>
        <end position="17"/>
    </location>
</feature>
<proteinExistence type="predicted"/>
<evidence type="ECO:0000256" key="1">
    <source>
        <dbReference type="SAM" id="MobiDB-lite"/>
    </source>
</evidence>
<name>A0A2K2UAI6_9ACTN</name>